<evidence type="ECO:0000313" key="2">
    <source>
        <dbReference type="EMBL" id="SNV97027.1"/>
    </source>
</evidence>
<dbReference type="InterPro" id="IPR009506">
    <property type="entry name" value="YjiS-like"/>
</dbReference>
<keyword evidence="3" id="KW-1185">Reference proteome</keyword>
<dbReference type="Proteomes" id="UP000215134">
    <property type="component" value="Chromosome 1"/>
</dbReference>
<proteinExistence type="predicted"/>
<evidence type="ECO:0000259" key="1">
    <source>
        <dbReference type="Pfam" id="PF06568"/>
    </source>
</evidence>
<dbReference type="AlphaFoldDB" id="A0A240BMB2"/>
<dbReference type="EMBL" id="LT906479">
    <property type="protein sequence ID" value="SNV97027.1"/>
    <property type="molecule type" value="Genomic_DNA"/>
</dbReference>
<reference evidence="2 3" key="1">
    <citation type="submission" date="2017-06" db="EMBL/GenBank/DDBJ databases">
        <authorList>
            <consortium name="Pathogen Informatics"/>
        </authorList>
    </citation>
    <scope>NUCLEOTIDE SEQUENCE [LARGE SCALE GENOMIC DNA]</scope>
    <source>
        <strain evidence="2 3">NCTC12148</strain>
    </source>
</reference>
<organism evidence="2 3">
    <name type="scientific">Serratia ficaria</name>
    <dbReference type="NCBI Taxonomy" id="61651"/>
    <lineage>
        <taxon>Bacteria</taxon>
        <taxon>Pseudomonadati</taxon>
        <taxon>Pseudomonadota</taxon>
        <taxon>Gammaproteobacteria</taxon>
        <taxon>Enterobacterales</taxon>
        <taxon>Yersiniaceae</taxon>
        <taxon>Serratia</taxon>
    </lineage>
</organism>
<sequence length="62" mass="7350">MMTLSADGAPAPRRLLFFPWRRYLLRYRTRQSLLLLDDAQLADIGLTRAQARREGRKAFWLE</sequence>
<accession>A0A240BMB2</accession>
<dbReference type="KEGG" id="sfj:SAMEA4384070_1486"/>
<feature type="domain" description="YjiS-like" evidence="1">
    <location>
        <begin position="20"/>
        <end position="52"/>
    </location>
</feature>
<gene>
    <name evidence="2" type="ORF">SAMEA4384070_01486</name>
</gene>
<protein>
    <submittedName>
        <fullName evidence="2">Uncharacterized conserved small protein</fullName>
    </submittedName>
</protein>
<dbReference type="OrthoDB" id="6496803at2"/>
<dbReference type="Pfam" id="PF06568">
    <property type="entry name" value="YjiS-like"/>
    <property type="match status" value="1"/>
</dbReference>
<dbReference type="RefSeq" id="WP_095096415.1">
    <property type="nucleotide sequence ID" value="NZ_CABITV010000010.1"/>
</dbReference>
<name>A0A240BMB2_SERFI</name>
<dbReference type="STRING" id="1411141.GCA_001590885_02689"/>
<evidence type="ECO:0000313" key="3">
    <source>
        <dbReference type="Proteomes" id="UP000215134"/>
    </source>
</evidence>
<dbReference type="GeneID" id="75026656"/>